<evidence type="ECO:0000259" key="2">
    <source>
        <dbReference type="Pfam" id="PF05641"/>
    </source>
</evidence>
<sequence length="329" mass="37095">MRAYDIDEAVESCYPDFPGYEEAWFEARISWIVPGHLYEIKHSHYKDEHGGPLVEYKKAAALRPRSPAASTSAPAQRWRPGEAVEALYMHAWWGGHVYRRLPNGTYDVYFKHFRLPHDVLANYAPNELRPWLVYNPRADRWANAPPRDISEMQSEYRRKMKEVGGSAVPPVESKLTTNRKRSPSLAKDVETAFLQNTSNPSLSHVSPRSRSSSPSSSMSWSTKKSRYSPSPGVEAPSSRKVKTPAVGRRAFGTEHEPHSPIVAIAESPRAFHGRSKRSPKRSLQLSPGYRISSPSPSPDPASRDSFPHDPTYRPGDTRKRSRSPSPRSP</sequence>
<gene>
    <name evidence="3" type="ORF">KP509_02G036100</name>
</gene>
<dbReference type="AlphaFoldDB" id="A0A8T2VBW6"/>
<dbReference type="InterPro" id="IPR008395">
    <property type="entry name" value="Agenet-like_dom"/>
</dbReference>
<feature type="compositionally biased region" description="Basic and acidic residues" evidence="1">
    <location>
        <begin position="301"/>
        <end position="318"/>
    </location>
</feature>
<evidence type="ECO:0000313" key="4">
    <source>
        <dbReference type="Proteomes" id="UP000825935"/>
    </source>
</evidence>
<dbReference type="Proteomes" id="UP000825935">
    <property type="component" value="Chromosome 2"/>
</dbReference>
<evidence type="ECO:0000313" key="3">
    <source>
        <dbReference type="EMBL" id="KAH7443466.1"/>
    </source>
</evidence>
<feature type="domain" description="Agenet-like" evidence="2">
    <location>
        <begin position="8"/>
        <end position="67"/>
    </location>
</feature>
<feature type="compositionally biased region" description="Low complexity" evidence="1">
    <location>
        <begin position="200"/>
        <end position="222"/>
    </location>
</feature>
<dbReference type="PANTHER" id="PTHR31917">
    <property type="entry name" value="AGENET DOMAIN-CONTAINING PROTEIN-RELATED"/>
    <property type="match status" value="1"/>
</dbReference>
<keyword evidence="4" id="KW-1185">Reference proteome</keyword>
<protein>
    <recommendedName>
        <fullName evidence="2">Agenet-like domain-containing protein</fullName>
    </recommendedName>
</protein>
<feature type="compositionally biased region" description="Basic residues" evidence="1">
    <location>
        <begin position="271"/>
        <end position="280"/>
    </location>
</feature>
<feature type="region of interest" description="Disordered" evidence="1">
    <location>
        <begin position="156"/>
        <end position="329"/>
    </location>
</feature>
<dbReference type="EMBL" id="CM035407">
    <property type="protein sequence ID" value="KAH7443466.1"/>
    <property type="molecule type" value="Genomic_DNA"/>
</dbReference>
<dbReference type="Pfam" id="PF05641">
    <property type="entry name" value="Agenet"/>
    <property type="match status" value="1"/>
</dbReference>
<reference evidence="3" key="1">
    <citation type="submission" date="2021-08" db="EMBL/GenBank/DDBJ databases">
        <title>WGS assembly of Ceratopteris richardii.</title>
        <authorList>
            <person name="Marchant D.B."/>
            <person name="Chen G."/>
            <person name="Jenkins J."/>
            <person name="Shu S."/>
            <person name="Leebens-Mack J."/>
            <person name="Grimwood J."/>
            <person name="Schmutz J."/>
            <person name="Soltis P."/>
            <person name="Soltis D."/>
            <person name="Chen Z.-H."/>
        </authorList>
    </citation>
    <scope>NUCLEOTIDE SEQUENCE</scope>
    <source>
        <strain evidence="3">Whitten #5841</strain>
        <tissue evidence="3">Leaf</tissue>
    </source>
</reference>
<proteinExistence type="predicted"/>
<comment type="caution">
    <text evidence="3">The sequence shown here is derived from an EMBL/GenBank/DDBJ whole genome shotgun (WGS) entry which is preliminary data.</text>
</comment>
<name>A0A8T2VBW6_CERRI</name>
<organism evidence="3 4">
    <name type="scientific">Ceratopteris richardii</name>
    <name type="common">Triangle waterfern</name>
    <dbReference type="NCBI Taxonomy" id="49495"/>
    <lineage>
        <taxon>Eukaryota</taxon>
        <taxon>Viridiplantae</taxon>
        <taxon>Streptophyta</taxon>
        <taxon>Embryophyta</taxon>
        <taxon>Tracheophyta</taxon>
        <taxon>Polypodiopsida</taxon>
        <taxon>Polypodiidae</taxon>
        <taxon>Polypodiales</taxon>
        <taxon>Pteridineae</taxon>
        <taxon>Pteridaceae</taxon>
        <taxon>Parkerioideae</taxon>
        <taxon>Ceratopteris</taxon>
    </lineage>
</organism>
<dbReference type="PANTHER" id="PTHR31917:SF147">
    <property type="entry name" value="AGENET DOMAIN-CONTAINING PROTEIN"/>
    <property type="match status" value="1"/>
</dbReference>
<accession>A0A8T2VBW6</accession>
<evidence type="ECO:0000256" key="1">
    <source>
        <dbReference type="SAM" id="MobiDB-lite"/>
    </source>
</evidence>